<protein>
    <submittedName>
        <fullName evidence="1">Uncharacterized protein</fullName>
    </submittedName>
</protein>
<reference evidence="1 2" key="1">
    <citation type="submission" date="2020-08" db="EMBL/GenBank/DDBJ databases">
        <title>Genomic Encyclopedia of Type Strains, Phase IV (KMG-IV): sequencing the most valuable type-strain genomes for metagenomic binning, comparative biology and taxonomic classification.</title>
        <authorList>
            <person name="Goeker M."/>
        </authorList>
    </citation>
    <scope>NUCLEOTIDE SEQUENCE [LARGE SCALE GENOMIC DNA]</scope>
    <source>
        <strain evidence="1 2">DSM 15895</strain>
    </source>
</reference>
<gene>
    <name evidence="1" type="ORF">HNQ44_002932</name>
</gene>
<accession>A0A7W8CTP7</accession>
<dbReference type="AlphaFoldDB" id="A0A7W8CTP7"/>
<dbReference type="OrthoDB" id="2919467at2"/>
<dbReference type="EMBL" id="JACHHE010000009">
    <property type="protein sequence ID" value="MBB5181467.1"/>
    <property type="molecule type" value="Genomic_DNA"/>
</dbReference>
<dbReference type="RefSeq" id="WP_135504179.1">
    <property type="nucleotide sequence ID" value="NZ_JACHHE010000009.1"/>
</dbReference>
<sequence>MAELMDKEQVLMAYYAQYYREASTDEVRKLDARLSEGLGEARYAELMEELIDEGLAIGMAEVEKREQQASPAPMATNEGMLYINNVLNLQSYAVEEHQLDYLQNHLETSGLELTLEPVKSYIQEVIDKEADEEPNSNRP</sequence>
<evidence type="ECO:0000313" key="2">
    <source>
        <dbReference type="Proteomes" id="UP000525923"/>
    </source>
</evidence>
<dbReference type="Proteomes" id="UP000525923">
    <property type="component" value="Unassembled WGS sequence"/>
</dbReference>
<proteinExistence type="predicted"/>
<name>A0A7W8CTP7_9BACL</name>
<comment type="caution">
    <text evidence="1">The sequence shown here is derived from an EMBL/GenBank/DDBJ whole genome shotgun (WGS) entry which is preliminary data.</text>
</comment>
<keyword evidence="2" id="KW-1185">Reference proteome</keyword>
<organism evidence="1 2">
    <name type="scientific">Planococcus koreensis</name>
    <dbReference type="NCBI Taxonomy" id="112331"/>
    <lineage>
        <taxon>Bacteria</taxon>
        <taxon>Bacillati</taxon>
        <taxon>Bacillota</taxon>
        <taxon>Bacilli</taxon>
        <taxon>Bacillales</taxon>
        <taxon>Caryophanaceae</taxon>
        <taxon>Planococcus</taxon>
    </lineage>
</organism>
<evidence type="ECO:0000313" key="1">
    <source>
        <dbReference type="EMBL" id="MBB5181467.1"/>
    </source>
</evidence>